<name>A0A517T0F4_9BACT</name>
<reference evidence="3 4" key="1">
    <citation type="submission" date="2019-02" db="EMBL/GenBank/DDBJ databases">
        <title>Deep-cultivation of Planctomycetes and their phenomic and genomic characterization uncovers novel biology.</title>
        <authorList>
            <person name="Wiegand S."/>
            <person name="Jogler M."/>
            <person name="Boedeker C."/>
            <person name="Pinto D."/>
            <person name="Vollmers J."/>
            <person name="Rivas-Marin E."/>
            <person name="Kohn T."/>
            <person name="Peeters S.H."/>
            <person name="Heuer A."/>
            <person name="Rast P."/>
            <person name="Oberbeckmann S."/>
            <person name="Bunk B."/>
            <person name="Jeske O."/>
            <person name="Meyerdierks A."/>
            <person name="Storesund J.E."/>
            <person name="Kallscheuer N."/>
            <person name="Luecker S."/>
            <person name="Lage O.M."/>
            <person name="Pohl T."/>
            <person name="Merkel B.J."/>
            <person name="Hornburger P."/>
            <person name="Mueller R.-W."/>
            <person name="Bruemmer F."/>
            <person name="Labrenz M."/>
            <person name="Spormann A.M."/>
            <person name="Op den Camp H."/>
            <person name="Overmann J."/>
            <person name="Amann R."/>
            <person name="Jetten M.S.M."/>
            <person name="Mascher T."/>
            <person name="Medema M.H."/>
            <person name="Devos D.P."/>
            <person name="Kaster A.-K."/>
            <person name="Ovreas L."/>
            <person name="Rohde M."/>
            <person name="Galperin M.Y."/>
            <person name="Jogler C."/>
        </authorList>
    </citation>
    <scope>NUCLEOTIDE SEQUENCE [LARGE SCALE GENOMIC DNA]</scope>
    <source>
        <strain evidence="3 4">SV_7m_r</strain>
    </source>
</reference>
<evidence type="ECO:0000313" key="3">
    <source>
        <dbReference type="EMBL" id="QDT61874.1"/>
    </source>
</evidence>
<dbReference type="Proteomes" id="UP000315003">
    <property type="component" value="Chromosome"/>
</dbReference>
<keyword evidence="1" id="KW-0175">Coiled coil</keyword>
<feature type="coiled-coil region" evidence="1">
    <location>
        <begin position="316"/>
        <end position="343"/>
    </location>
</feature>
<evidence type="ECO:0000256" key="1">
    <source>
        <dbReference type="SAM" id="Coils"/>
    </source>
</evidence>
<accession>A0A517T0F4</accession>
<dbReference type="EMBL" id="CP036272">
    <property type="protein sequence ID" value="QDT61874.1"/>
    <property type="molecule type" value="Genomic_DNA"/>
</dbReference>
<proteinExistence type="predicted"/>
<evidence type="ECO:0000256" key="2">
    <source>
        <dbReference type="SAM" id="MobiDB-lite"/>
    </source>
</evidence>
<organism evidence="3 4">
    <name type="scientific">Stieleria bergensis</name>
    <dbReference type="NCBI Taxonomy" id="2528025"/>
    <lineage>
        <taxon>Bacteria</taxon>
        <taxon>Pseudomonadati</taxon>
        <taxon>Planctomycetota</taxon>
        <taxon>Planctomycetia</taxon>
        <taxon>Pirellulales</taxon>
        <taxon>Pirellulaceae</taxon>
        <taxon>Stieleria</taxon>
    </lineage>
</organism>
<protein>
    <submittedName>
        <fullName evidence="3">Uncharacterized protein</fullName>
    </submittedName>
</protein>
<feature type="coiled-coil region" evidence="1">
    <location>
        <begin position="615"/>
        <end position="768"/>
    </location>
</feature>
<feature type="region of interest" description="Disordered" evidence="2">
    <location>
        <begin position="51"/>
        <end position="81"/>
    </location>
</feature>
<dbReference type="AlphaFoldDB" id="A0A517T0F4"/>
<sequence length="776" mass="88668">MARRGWFFSPVDSNSDDSSDHARRQFAVWRESVTSFAQGWDQTMDSRWYTDGDMDSPASVPMPGHQLAPRPVPRPTARDPWPDSVASQITANGNIASSINHDLALREHWLWQMEQYRQQTHQHYARYYQQAMETMAAQLRGLRQQLNEVPASDPELLRSLQQRLADLEIQLQAAKQKEDQAAARSEYLRSELEHAQASAVADREQLIDCQKQTLQTMQEKLDRLKAKIDPLQRQAKESLSVHLNWQVAHDQAVSLCEHLQDVRGNDQQQIDSLQSELDSVYQSFTEEQTAWHQQLRQLQAKVVALQVQDQRQLLQIDDLDHLIDDLNSQQQSLQQELESVCRQYSLEHQELRQLVAVTDQELSDCRIRLGAESEEKVSLMRSLALTTVSERQLRQSNEQLKQQRDLAESQLADQVALAIKAQRELELQTVYSDRARTEIAESVHENRSLQALLAEASERTAEQQLQIESQDSHLQALKADFDEHQEQAARTKQQLEALIDHQSEAHQGKVAELEHQNKAAQSELQKNADAMQELQAELVSSGLIALQAAEQNDQLQHRMTDAQQQIDALQALTDGLKQKTDQQDSELAKQYQDQQTKSELIGKLKSDLSHTDDRWAEAQSRVEELEAYVSQLAEQSNEADEINRDDDGSIREAVHAEVAQQWQRQVNELQVQLLQSREREQLAAHSTISAADSAALQQQAEAENVTLKLQLDEANELIQQLQLQLAEDDQDDHAAEARRLSDALAKQTANYQAERQAYQERIDQLLQLQYPRHAAA</sequence>
<gene>
    <name evidence="3" type="ORF">SV7mr_44150</name>
</gene>
<keyword evidence="4" id="KW-1185">Reference proteome</keyword>
<evidence type="ECO:0000313" key="4">
    <source>
        <dbReference type="Proteomes" id="UP000315003"/>
    </source>
</evidence>
<feature type="region of interest" description="Disordered" evidence="2">
    <location>
        <begin position="1"/>
        <end position="20"/>
    </location>
</feature>
<feature type="coiled-coil region" evidence="1">
    <location>
        <begin position="390"/>
        <end position="579"/>
    </location>
</feature>
<feature type="coiled-coil region" evidence="1">
    <location>
        <begin position="157"/>
        <end position="234"/>
    </location>
</feature>